<comment type="function">
    <text evidence="9">Catalyzes the ATP-dependent amination of UTP to CTP with either L-glutamine or ammonia as the source of nitrogen. Regulates intracellular CTP levels through interactions with the four ribonucleotide triphosphates.</text>
</comment>
<feature type="binding site" evidence="9">
    <location>
        <position position="18"/>
    </location>
    <ligand>
        <name>UTP</name>
        <dbReference type="ChEBI" id="CHEBI:46398"/>
    </ligand>
</feature>
<evidence type="ECO:0000256" key="1">
    <source>
        <dbReference type="ARBA" id="ARBA00005171"/>
    </source>
</evidence>
<evidence type="ECO:0000256" key="5">
    <source>
        <dbReference type="ARBA" id="ARBA00022840"/>
    </source>
</evidence>
<dbReference type="PROSITE" id="PS51273">
    <property type="entry name" value="GATASE_TYPE_1"/>
    <property type="match status" value="1"/>
</dbReference>
<keyword evidence="3 9" id="KW-0436">Ligase</keyword>
<evidence type="ECO:0000259" key="11">
    <source>
        <dbReference type="Pfam" id="PF06418"/>
    </source>
</evidence>
<dbReference type="SUPFAM" id="SSF52540">
    <property type="entry name" value="P-loop containing nucleoside triphosphate hydrolases"/>
    <property type="match status" value="1"/>
</dbReference>
<dbReference type="CDD" id="cd01746">
    <property type="entry name" value="GATase1_CTP_Synthase"/>
    <property type="match status" value="1"/>
</dbReference>
<comment type="catalytic activity">
    <reaction evidence="9">
        <text>L-glutamine + H2O = L-glutamate + NH4(+)</text>
        <dbReference type="Rhea" id="RHEA:15889"/>
        <dbReference type="ChEBI" id="CHEBI:15377"/>
        <dbReference type="ChEBI" id="CHEBI:28938"/>
        <dbReference type="ChEBI" id="CHEBI:29985"/>
        <dbReference type="ChEBI" id="CHEBI:58359"/>
    </reaction>
</comment>
<name>A0ABP6P165_9ACTN</name>
<dbReference type="SUPFAM" id="SSF52317">
    <property type="entry name" value="Class I glutamine amidotransferase-like"/>
    <property type="match status" value="1"/>
</dbReference>
<proteinExistence type="inferred from homology"/>
<keyword evidence="9" id="KW-0479">Metal-binding</keyword>
<feature type="binding site" evidence="9">
    <location>
        <begin position="19"/>
        <end position="24"/>
    </location>
    <ligand>
        <name>ATP</name>
        <dbReference type="ChEBI" id="CHEBI:30616"/>
    </ligand>
</feature>
<evidence type="ECO:0000256" key="6">
    <source>
        <dbReference type="ARBA" id="ARBA00022962"/>
    </source>
</evidence>
<dbReference type="EC" id="6.3.4.2" evidence="9"/>
<dbReference type="HAMAP" id="MF_01227">
    <property type="entry name" value="PyrG"/>
    <property type="match status" value="1"/>
</dbReference>
<evidence type="ECO:0000256" key="2">
    <source>
        <dbReference type="ARBA" id="ARBA00007533"/>
    </source>
</evidence>
<dbReference type="NCBIfam" id="NF003792">
    <property type="entry name" value="PRK05380.1"/>
    <property type="match status" value="1"/>
</dbReference>
<feature type="binding site" evidence="9">
    <location>
        <position position="471"/>
    </location>
    <ligand>
        <name>L-glutamine</name>
        <dbReference type="ChEBI" id="CHEBI:58359"/>
    </ligand>
</feature>
<dbReference type="PANTHER" id="PTHR11550">
    <property type="entry name" value="CTP SYNTHASE"/>
    <property type="match status" value="1"/>
</dbReference>
<dbReference type="InterPro" id="IPR027417">
    <property type="entry name" value="P-loop_NTPase"/>
</dbReference>
<dbReference type="InterPro" id="IPR017456">
    <property type="entry name" value="CTP_synthase_N"/>
</dbReference>
<evidence type="ECO:0000256" key="4">
    <source>
        <dbReference type="ARBA" id="ARBA00022741"/>
    </source>
</evidence>
<comment type="catalytic activity">
    <reaction evidence="8 9">
        <text>UTP + L-glutamine + ATP + H2O = CTP + L-glutamate + ADP + phosphate + 2 H(+)</text>
        <dbReference type="Rhea" id="RHEA:26426"/>
        <dbReference type="ChEBI" id="CHEBI:15377"/>
        <dbReference type="ChEBI" id="CHEBI:15378"/>
        <dbReference type="ChEBI" id="CHEBI:29985"/>
        <dbReference type="ChEBI" id="CHEBI:30616"/>
        <dbReference type="ChEBI" id="CHEBI:37563"/>
        <dbReference type="ChEBI" id="CHEBI:43474"/>
        <dbReference type="ChEBI" id="CHEBI:46398"/>
        <dbReference type="ChEBI" id="CHEBI:58359"/>
        <dbReference type="ChEBI" id="CHEBI:456216"/>
        <dbReference type="EC" id="6.3.4.2"/>
    </reaction>
</comment>
<dbReference type="Proteomes" id="UP001500320">
    <property type="component" value="Unassembled WGS sequence"/>
</dbReference>
<feature type="binding site" evidence="9">
    <location>
        <position position="246"/>
    </location>
    <ligand>
        <name>ATP</name>
        <dbReference type="ChEBI" id="CHEBI:30616"/>
    </ligand>
</feature>
<feature type="domain" description="Glutamine amidotransferase" evidence="10">
    <location>
        <begin position="306"/>
        <end position="537"/>
    </location>
</feature>
<sequence>MRSAAQTKHLFVTGGVASSLGKGLTASSLGRLLKLRGLRVTMQKLDPYLNVDPGTMNPFQHGEVFVTDDGAETDLDVGHYERFLDTELHGSANVTTGQVYSNVIAKERRGEYLGDTVQVIPHITNEIKDRIRSMAGPDVDVVITEVGGTVGDIESLPFLEAVRQVRHEVGRDNVFFLHVSLLPYIGPSGELKTKPTQHSVAALRSIGIQPDAIVLRSDRPVSASIKRKISLMCDVDEDAVVSAVDAASIYDIPKVLHSEGLDAYVVRRLGLPFRDVVWKEWEQLLRRVHHPAKEVTIALVGKYIDLPDAYLSVTEALRAGGFACDARVNIRWVKSDDCETAEGAARELDGVDGVLIPGGFGVRGIEGKVGAIRHARENRVPLLGICLGLQCMVIEAARNLAGVEGAGSTEFDPETPHPVISTMADQEDVVSGERDMGGTMRLGLYPAKLAEGSLARQLYGKAKADERHRHRYEVNNSYREQLEKAGLVFSGLSPDGRLVEYAELPTDVHPFFIGTQAHPEFRSRPTRSHPLFKGLINAALVYADGRGTVARAGRGK</sequence>
<feature type="active site" description="Nucleophile; for glutamine hydrolysis" evidence="9">
    <location>
        <position position="386"/>
    </location>
</feature>
<comment type="catalytic activity">
    <reaction evidence="9">
        <text>UTP + NH4(+) + ATP = CTP + ADP + phosphate + 2 H(+)</text>
        <dbReference type="Rhea" id="RHEA:16597"/>
        <dbReference type="ChEBI" id="CHEBI:15378"/>
        <dbReference type="ChEBI" id="CHEBI:28938"/>
        <dbReference type="ChEBI" id="CHEBI:30616"/>
        <dbReference type="ChEBI" id="CHEBI:37563"/>
        <dbReference type="ChEBI" id="CHEBI:43474"/>
        <dbReference type="ChEBI" id="CHEBI:46398"/>
        <dbReference type="ChEBI" id="CHEBI:456216"/>
    </reaction>
</comment>
<feature type="region of interest" description="Amidoligase domain" evidence="9">
    <location>
        <begin position="1"/>
        <end position="271"/>
    </location>
</feature>
<dbReference type="NCBIfam" id="TIGR00337">
    <property type="entry name" value="PyrG"/>
    <property type="match status" value="1"/>
</dbReference>
<feature type="binding site" evidence="9">
    <location>
        <begin position="387"/>
        <end position="390"/>
    </location>
    <ligand>
        <name>L-glutamine</name>
        <dbReference type="ChEBI" id="CHEBI:58359"/>
    </ligand>
</feature>
<feature type="binding site" evidence="9">
    <location>
        <position position="76"/>
    </location>
    <ligand>
        <name>Mg(2+)</name>
        <dbReference type="ChEBI" id="CHEBI:18420"/>
    </ligand>
</feature>
<comment type="activity regulation">
    <text evidence="9">Allosterically activated by GTP, when glutamine is the substrate; GTP has no effect on the reaction when ammonia is the substrate. The allosteric effector GTP functions by stabilizing the protein conformation that binds the tetrahedral intermediate(s) formed during glutamine hydrolysis. Inhibited by the product CTP, via allosteric rather than competitive inhibition.</text>
</comment>
<feature type="binding site" evidence="9">
    <location>
        <position position="228"/>
    </location>
    <ligand>
        <name>CTP</name>
        <dbReference type="ChEBI" id="CHEBI:37563"/>
        <note>allosteric inhibitor</note>
    </ligand>
</feature>
<dbReference type="InterPro" id="IPR004468">
    <property type="entry name" value="CTP_synthase"/>
</dbReference>
<feature type="binding site" evidence="9">
    <location>
        <begin position="192"/>
        <end position="197"/>
    </location>
    <ligand>
        <name>UTP</name>
        <dbReference type="ChEBI" id="CHEBI:46398"/>
    </ligand>
</feature>
<organism evidence="12 13">
    <name type="scientific">Planomonospora alba</name>
    <dbReference type="NCBI Taxonomy" id="161354"/>
    <lineage>
        <taxon>Bacteria</taxon>
        <taxon>Bacillati</taxon>
        <taxon>Actinomycetota</taxon>
        <taxon>Actinomycetes</taxon>
        <taxon>Streptosporangiales</taxon>
        <taxon>Streptosporangiaceae</taxon>
        <taxon>Planomonospora</taxon>
    </lineage>
</organism>
<evidence type="ECO:0000313" key="13">
    <source>
        <dbReference type="Proteomes" id="UP001500320"/>
    </source>
</evidence>
<comment type="pathway">
    <text evidence="1 9">Pyrimidine metabolism; CTP biosynthesis via de novo pathway; CTP from UDP: step 2/2.</text>
</comment>
<comment type="miscellaneous">
    <text evidence="9">CTPSs have evolved a hybrid strategy for distinguishing between UTP and CTP. The overlapping regions of the product feedback inhibitory and substrate sites recognize a common feature in both compounds, the triphosphate moiety. To differentiate isosteric substrate and product pyrimidine rings, an additional pocket far from the expected kinase/ligase catalytic site, specifically recognizes the cytosine and ribose portions of the product inhibitor.</text>
</comment>
<evidence type="ECO:0000256" key="3">
    <source>
        <dbReference type="ARBA" id="ARBA00022598"/>
    </source>
</evidence>
<dbReference type="InterPro" id="IPR033828">
    <property type="entry name" value="GATase1_CTP_Synthase"/>
</dbReference>
<feature type="binding site" evidence="9">
    <location>
        <begin position="192"/>
        <end position="197"/>
    </location>
    <ligand>
        <name>CTP</name>
        <dbReference type="ChEBI" id="CHEBI:37563"/>
        <note>allosteric inhibitor</note>
    </ligand>
</feature>
<feature type="active site" evidence="9">
    <location>
        <position position="520"/>
    </location>
</feature>
<gene>
    <name evidence="9" type="primary">pyrG</name>
    <name evidence="12" type="ORF">GCM10010466_61800</name>
</gene>
<keyword evidence="7 9" id="KW-0665">Pyrimidine biosynthesis</keyword>
<comment type="caution">
    <text evidence="12">The sequence shown here is derived from an EMBL/GenBank/DDBJ whole genome shotgun (WGS) entry which is preliminary data.</text>
</comment>
<feature type="binding site" evidence="9">
    <location>
        <begin position="152"/>
        <end position="154"/>
    </location>
    <ligand>
        <name>CTP</name>
        <dbReference type="ChEBI" id="CHEBI:37563"/>
        <note>allosteric inhibitor</note>
    </ligand>
</feature>
<feature type="binding site" evidence="9">
    <location>
        <position position="18"/>
    </location>
    <ligand>
        <name>CTP</name>
        <dbReference type="ChEBI" id="CHEBI:37563"/>
        <note>allosteric inhibitor</note>
    </ligand>
</feature>
<keyword evidence="5 9" id="KW-0067">ATP-binding</keyword>
<dbReference type="EMBL" id="BAAAUT010000075">
    <property type="protein sequence ID" value="GAA3162499.1"/>
    <property type="molecule type" value="Genomic_DNA"/>
</dbReference>
<dbReference type="RefSeq" id="WP_344865717.1">
    <property type="nucleotide sequence ID" value="NZ_BAAAUT010000075.1"/>
</dbReference>
<feature type="binding site" evidence="9">
    <location>
        <position position="359"/>
    </location>
    <ligand>
        <name>L-glutamine</name>
        <dbReference type="ChEBI" id="CHEBI:58359"/>
    </ligand>
</feature>
<reference evidence="13" key="1">
    <citation type="journal article" date="2019" name="Int. J. Syst. Evol. Microbiol.">
        <title>The Global Catalogue of Microorganisms (GCM) 10K type strain sequencing project: providing services to taxonomists for standard genome sequencing and annotation.</title>
        <authorList>
            <consortium name="The Broad Institute Genomics Platform"/>
            <consortium name="The Broad Institute Genome Sequencing Center for Infectious Disease"/>
            <person name="Wu L."/>
            <person name="Ma J."/>
        </authorList>
    </citation>
    <scope>NUCLEOTIDE SEQUENCE [LARGE SCALE GENOMIC DNA]</scope>
    <source>
        <strain evidence="13">JCM 9373</strain>
    </source>
</reference>
<feature type="binding site" evidence="9">
    <location>
        <position position="410"/>
    </location>
    <ligand>
        <name>L-glutamine</name>
        <dbReference type="ChEBI" id="CHEBI:58359"/>
    </ligand>
</feature>
<evidence type="ECO:0000259" key="10">
    <source>
        <dbReference type="Pfam" id="PF00117"/>
    </source>
</evidence>
<dbReference type="Gene3D" id="3.40.50.300">
    <property type="entry name" value="P-loop containing nucleotide triphosphate hydrolases"/>
    <property type="match status" value="1"/>
</dbReference>
<keyword evidence="9" id="KW-0460">Magnesium</keyword>
<comment type="subunit">
    <text evidence="9">Homotetramer.</text>
</comment>
<evidence type="ECO:0000256" key="8">
    <source>
        <dbReference type="ARBA" id="ARBA00047781"/>
    </source>
</evidence>
<keyword evidence="13" id="KW-1185">Reference proteome</keyword>
<keyword evidence="4 9" id="KW-0547">Nucleotide-binding</keyword>
<dbReference type="Pfam" id="PF00117">
    <property type="entry name" value="GATase"/>
    <property type="match status" value="1"/>
</dbReference>
<evidence type="ECO:0000256" key="9">
    <source>
        <dbReference type="HAMAP-Rule" id="MF_01227"/>
    </source>
</evidence>
<dbReference type="InterPro" id="IPR029062">
    <property type="entry name" value="Class_I_gatase-like"/>
</dbReference>
<accession>A0ABP6P165</accession>
<feature type="binding site" evidence="9">
    <location>
        <position position="145"/>
    </location>
    <ligand>
        <name>Mg(2+)</name>
        <dbReference type="ChEBI" id="CHEBI:18420"/>
    </ligand>
</feature>
<dbReference type="PANTHER" id="PTHR11550:SF0">
    <property type="entry name" value="CTP SYNTHASE-RELATED"/>
    <property type="match status" value="1"/>
</dbReference>
<evidence type="ECO:0000313" key="12">
    <source>
        <dbReference type="EMBL" id="GAA3162499.1"/>
    </source>
</evidence>
<keyword evidence="6 9" id="KW-0315">Glutamine amidotransferase</keyword>
<protein>
    <recommendedName>
        <fullName evidence="9">CTP synthase</fullName>
        <ecNumber evidence="9">6.3.4.2</ecNumber>
    </recommendedName>
    <alternativeName>
        <fullName evidence="9">Cytidine 5'-triphosphate synthase</fullName>
    </alternativeName>
    <alternativeName>
        <fullName evidence="9">Cytidine triphosphate synthetase</fullName>
        <shortName evidence="9">CTP synthetase</shortName>
        <shortName evidence="9">CTPS</shortName>
    </alternativeName>
    <alternativeName>
        <fullName evidence="9">UTP--ammonia ligase</fullName>
    </alternativeName>
</protein>
<feature type="binding site" evidence="9">
    <location>
        <position position="76"/>
    </location>
    <ligand>
        <name>ATP</name>
        <dbReference type="ChEBI" id="CHEBI:30616"/>
    </ligand>
</feature>
<dbReference type="InterPro" id="IPR017926">
    <property type="entry name" value="GATASE"/>
</dbReference>
<feature type="binding site" evidence="9">
    <location>
        <position position="228"/>
    </location>
    <ligand>
        <name>UTP</name>
        <dbReference type="ChEBI" id="CHEBI:46398"/>
    </ligand>
</feature>
<evidence type="ECO:0000256" key="7">
    <source>
        <dbReference type="ARBA" id="ARBA00022975"/>
    </source>
</evidence>
<feature type="domain" description="CTP synthase N-terminal" evidence="11">
    <location>
        <begin position="8"/>
        <end position="271"/>
    </location>
</feature>
<dbReference type="Pfam" id="PF06418">
    <property type="entry name" value="CTP_synth_N"/>
    <property type="match status" value="1"/>
</dbReference>
<feature type="active site" evidence="9">
    <location>
        <position position="518"/>
    </location>
</feature>
<dbReference type="CDD" id="cd03113">
    <property type="entry name" value="CTPS_N"/>
    <property type="match status" value="1"/>
</dbReference>
<dbReference type="Gene3D" id="3.40.50.880">
    <property type="match status" value="1"/>
</dbReference>
<comment type="caution">
    <text evidence="9">Lacks conserved residue(s) required for the propagation of feature annotation.</text>
</comment>
<comment type="similarity">
    <text evidence="2 9">Belongs to the CTP synthase family.</text>
</comment>